<dbReference type="OrthoDB" id="52569at2"/>
<feature type="region of interest" description="Disordered" evidence="1">
    <location>
        <begin position="369"/>
        <end position="391"/>
    </location>
</feature>
<keyword evidence="3" id="KW-1185">Reference proteome</keyword>
<evidence type="ECO:0000313" key="3">
    <source>
        <dbReference type="Proteomes" id="UP000277766"/>
    </source>
</evidence>
<gene>
    <name evidence="2" type="ORF">EJ104_11375</name>
</gene>
<organism evidence="2 3">
    <name type="scientific">Deinococcus radiophilus</name>
    <dbReference type="NCBI Taxonomy" id="32062"/>
    <lineage>
        <taxon>Bacteria</taxon>
        <taxon>Thermotogati</taxon>
        <taxon>Deinococcota</taxon>
        <taxon>Deinococci</taxon>
        <taxon>Deinococcales</taxon>
        <taxon>Deinococcaceae</taxon>
        <taxon>Deinococcus</taxon>
    </lineage>
</organism>
<evidence type="ECO:0000313" key="2">
    <source>
        <dbReference type="EMBL" id="RTR25298.1"/>
    </source>
</evidence>
<accession>A0A3S0K8Y2</accession>
<sequence length="720" mass="78703">MSGATSGWHESGTIGTPHIFQLEGQLSNHTPIYRNQFEQLLLVLHDGHAEGVIEERFIKAGRIRKGWLSWPELKRLGSAGDTRGADAYFGVARRMDTSSGGGENILPLGCLWFEVDLGDLAHLPRFGGMSKAELLQASPELLEDLKGRLMGEILDTCEAFELPPVAIVDSGHGLHVYLRTEDTFSPKEAKQLLLALAETFDADTASAEPARILRQPGTLNLKNPARPLPVNLVYAEPEARVSTEALERILTATPSAQAQRDEVQRPTPAPRRPRKASGKGGQTRTLYRETVTVREILERNGYRLKGDKYLPPASSTGNAGVMILGGADGLERALSFNGSCPLNDAEGRAWNAYDAMRILEHGGDERAADSAARSELGIGGGRDDVTNQPPSLDMNTVRQQWAMNPETYLKQVTAHLDSLDMHHRSRAGLKKMAAHLAGFAAQGLLAEWRGLARLEVGGLNGWHNKVNPTDNYQNTAGKMKALAELGAVSLIPVDPAHPGRGVVICLPESPAGVALSRPAGDTFRPQTLEVRRSAEKQKTAAETEEKVITKVSDSSSKNTLVINPEPRKRRRQQAAARLSGLLIAQAVSPKAEPHRLAEDLGMTAAQLEAQQQELAAITSGAQSFRERYWALMLDQQEAVRAAYMNNLEREQRQFSVGATFAKTEQQRAYSQRRAERAAAQLERLRDGESPYYLDVKEVRVLQAVSLPSKIGLPSSASRLR</sequence>
<dbReference type="EMBL" id="RXPE01000031">
    <property type="protein sequence ID" value="RTR25298.1"/>
    <property type="molecule type" value="Genomic_DNA"/>
</dbReference>
<proteinExistence type="predicted"/>
<feature type="region of interest" description="Disordered" evidence="1">
    <location>
        <begin position="252"/>
        <end position="284"/>
    </location>
</feature>
<dbReference type="Proteomes" id="UP000277766">
    <property type="component" value="Unassembled WGS sequence"/>
</dbReference>
<evidence type="ECO:0000256" key="1">
    <source>
        <dbReference type="SAM" id="MobiDB-lite"/>
    </source>
</evidence>
<dbReference type="RefSeq" id="WP_126352914.1">
    <property type="nucleotide sequence ID" value="NZ_CP086385.1"/>
</dbReference>
<dbReference type="Gene3D" id="3.30.70.1790">
    <property type="entry name" value="RepB DNA-primase, N-terminal domain"/>
    <property type="match status" value="1"/>
</dbReference>
<protein>
    <submittedName>
        <fullName evidence="2">Uncharacterized protein</fullName>
    </submittedName>
</protein>
<name>A0A3S0K8Y2_9DEIO</name>
<dbReference type="AlphaFoldDB" id="A0A3S0K8Y2"/>
<comment type="caution">
    <text evidence="2">The sequence shown here is derived from an EMBL/GenBank/DDBJ whole genome shotgun (WGS) entry which is preliminary data.</text>
</comment>
<reference evidence="2 3" key="1">
    <citation type="submission" date="2018-12" db="EMBL/GenBank/DDBJ databases">
        <title>Deinococcus radiophilus ATCC 27603 genome sequencing and assembly.</title>
        <authorList>
            <person name="Maclea K.S."/>
            <person name="Maynard C.R."/>
        </authorList>
    </citation>
    <scope>NUCLEOTIDE SEQUENCE [LARGE SCALE GENOMIC DNA]</scope>
    <source>
        <strain evidence="2 3">ATCC 27603</strain>
    </source>
</reference>